<protein>
    <submittedName>
        <fullName evidence="2">Uncharacterized protein</fullName>
    </submittedName>
</protein>
<dbReference type="EMBL" id="DS178264">
    <property type="protein sequence ID" value="EFP75577.1"/>
    <property type="molecule type" value="Genomic_DNA"/>
</dbReference>
<reference evidence="3" key="2">
    <citation type="journal article" date="2011" name="Proc. Natl. Acad. Sci. U.S.A.">
        <title>Obligate biotrophy features unraveled by the genomic analysis of rust fungi.</title>
        <authorList>
            <person name="Duplessis S."/>
            <person name="Cuomo C.A."/>
            <person name="Lin Y.-C."/>
            <person name="Aerts A."/>
            <person name="Tisserant E."/>
            <person name="Veneault-Fourrey C."/>
            <person name="Joly D.L."/>
            <person name="Hacquard S."/>
            <person name="Amselem J."/>
            <person name="Cantarel B.L."/>
            <person name="Chiu R."/>
            <person name="Coutinho P.M."/>
            <person name="Feau N."/>
            <person name="Field M."/>
            <person name="Frey P."/>
            <person name="Gelhaye E."/>
            <person name="Goldberg J."/>
            <person name="Grabherr M.G."/>
            <person name="Kodira C.D."/>
            <person name="Kohler A."/>
            <person name="Kuees U."/>
            <person name="Lindquist E.A."/>
            <person name="Lucas S.M."/>
            <person name="Mago R."/>
            <person name="Mauceli E."/>
            <person name="Morin E."/>
            <person name="Murat C."/>
            <person name="Pangilinan J.L."/>
            <person name="Park R."/>
            <person name="Pearson M."/>
            <person name="Quesneville H."/>
            <person name="Rouhier N."/>
            <person name="Sakthikumar S."/>
            <person name="Salamov A.A."/>
            <person name="Schmutz J."/>
            <person name="Selles B."/>
            <person name="Shapiro H."/>
            <person name="Tanguay P."/>
            <person name="Tuskan G.A."/>
            <person name="Henrissat B."/>
            <person name="Van de Peer Y."/>
            <person name="Rouze P."/>
            <person name="Ellis J.G."/>
            <person name="Dodds P.N."/>
            <person name="Schein J.E."/>
            <person name="Zhong S."/>
            <person name="Hamelin R.C."/>
            <person name="Grigoriev I.V."/>
            <person name="Szabo L.J."/>
            <person name="Martin F."/>
        </authorList>
    </citation>
    <scope>NUCLEOTIDE SEQUENCE [LARGE SCALE GENOMIC DNA]</scope>
    <source>
        <strain evidence="3">CRL 75-36-700-3 / race SCCL</strain>
    </source>
</reference>
<keyword evidence="3" id="KW-1185">Reference proteome</keyword>
<dbReference type="KEGG" id="pgr:PGTG_00908"/>
<dbReference type="RefSeq" id="XP_003319996.1">
    <property type="nucleotide sequence ID" value="XM_003319948.1"/>
</dbReference>
<dbReference type="GeneID" id="10543293"/>
<dbReference type="Proteomes" id="UP000008783">
    <property type="component" value="Unassembled WGS sequence"/>
</dbReference>
<dbReference type="InParanoid" id="E3JU46"/>
<accession>E3JU46</accession>
<gene>
    <name evidence="2" type="ORF">PGTG_00908</name>
</gene>
<reference key="1">
    <citation type="submission" date="2007-01" db="EMBL/GenBank/DDBJ databases">
        <title>The Genome Sequence of Puccinia graminis f. sp. tritici Strain CRL 75-36-700-3.</title>
        <authorList>
            <consortium name="The Broad Institute Genome Sequencing Platform"/>
            <person name="Birren B."/>
            <person name="Lander E."/>
            <person name="Galagan J."/>
            <person name="Nusbaum C."/>
            <person name="Devon K."/>
            <person name="Cuomo C."/>
            <person name="Jaffe D."/>
            <person name="Butler J."/>
            <person name="Alvarez P."/>
            <person name="Gnerre S."/>
            <person name="Grabherr M."/>
            <person name="Mauceli E."/>
            <person name="Brockman W."/>
            <person name="Young S."/>
            <person name="LaButti K."/>
            <person name="Sykes S."/>
            <person name="DeCaprio D."/>
            <person name="Crawford M."/>
            <person name="Koehrsen M."/>
            <person name="Engels R."/>
            <person name="Montgomery P."/>
            <person name="Pearson M."/>
            <person name="Howarth C."/>
            <person name="Larson L."/>
            <person name="White J."/>
            <person name="Zeng Q."/>
            <person name="Kodira C."/>
            <person name="Yandava C."/>
            <person name="Alvarado L."/>
            <person name="O'Leary S."/>
            <person name="Szabo L."/>
            <person name="Dean R."/>
            <person name="Schein J."/>
        </authorList>
    </citation>
    <scope>NUCLEOTIDE SEQUENCE</scope>
    <source>
        <strain>CRL 75-36-700-3</strain>
    </source>
</reference>
<dbReference type="VEuPathDB" id="FungiDB:PGTG_00908"/>
<organism evidence="2 3">
    <name type="scientific">Puccinia graminis f. sp. tritici (strain CRL 75-36-700-3 / race SCCL)</name>
    <name type="common">Black stem rust fungus</name>
    <dbReference type="NCBI Taxonomy" id="418459"/>
    <lineage>
        <taxon>Eukaryota</taxon>
        <taxon>Fungi</taxon>
        <taxon>Dikarya</taxon>
        <taxon>Basidiomycota</taxon>
        <taxon>Pucciniomycotina</taxon>
        <taxon>Pucciniomycetes</taxon>
        <taxon>Pucciniales</taxon>
        <taxon>Pucciniaceae</taxon>
        <taxon>Puccinia</taxon>
    </lineage>
</organism>
<evidence type="ECO:0000256" key="1">
    <source>
        <dbReference type="SAM" id="MobiDB-lite"/>
    </source>
</evidence>
<evidence type="ECO:0000313" key="3">
    <source>
        <dbReference type="Proteomes" id="UP000008783"/>
    </source>
</evidence>
<evidence type="ECO:0000313" key="2">
    <source>
        <dbReference type="EMBL" id="EFP75577.1"/>
    </source>
</evidence>
<proteinExistence type="predicted"/>
<dbReference type="AlphaFoldDB" id="E3JU46"/>
<dbReference type="HOGENOM" id="CLU_1778390_0_0_1"/>
<sequence>MSTKGYGLIGSRLSIAFQKDLNLPNKFTTPPVHLDVQVAGSRGMAPGQPPPQIRASQARAPPKIKGQPWDVLVERPCDVPPKHPTDGQEVFEGRLLQNSKKLLQVTQSRQQDRDNCMVVLQCLQFSYRYEWGSGVLIPHSPPAMDL</sequence>
<name>E3JU46_PUCGT</name>
<feature type="region of interest" description="Disordered" evidence="1">
    <location>
        <begin position="40"/>
        <end position="67"/>
    </location>
</feature>